<feature type="signal peptide" evidence="6">
    <location>
        <begin position="1"/>
        <end position="19"/>
    </location>
</feature>
<gene>
    <name evidence="7" type="ordered locus">PA14_01770</name>
</gene>
<name>A0A0H2ZK78_PSEAB</name>
<dbReference type="KEGG" id="pau:PA14_01770"/>
<dbReference type="GO" id="GO:0009279">
    <property type="term" value="C:cell outer membrane"/>
    <property type="evidence" value="ECO:0007669"/>
    <property type="project" value="UniProtKB-SubCell"/>
</dbReference>
<evidence type="ECO:0000256" key="6">
    <source>
        <dbReference type="SAM" id="SignalP"/>
    </source>
</evidence>
<dbReference type="BioCyc" id="PAER208963:G1G74-149-MONOMER"/>
<dbReference type="HOGENOM" id="CLU_962051_0_0_6"/>
<keyword evidence="4" id="KW-0472">Membrane</keyword>
<evidence type="ECO:0000256" key="1">
    <source>
        <dbReference type="ARBA" id="ARBA00004442"/>
    </source>
</evidence>
<dbReference type="EMBL" id="CP000438">
    <property type="protein sequence ID" value="ABJ15100.1"/>
    <property type="molecule type" value="Genomic_DNA"/>
</dbReference>
<evidence type="ECO:0000256" key="2">
    <source>
        <dbReference type="ARBA" id="ARBA00008728"/>
    </source>
</evidence>
<protein>
    <submittedName>
        <fullName evidence="7">Putative nucleoside-binding outer membrane protein</fullName>
    </submittedName>
</protein>
<dbReference type="Proteomes" id="UP000000653">
    <property type="component" value="Chromosome"/>
</dbReference>
<sequence length="282" mass="32450">MRKALLCCAAPLCAAAAFGAENNDENAAREGLWNNLHVYRAFNQRGGPYLTDDSYLEWEFGGRKGVLDLYGYIDYKNLFDDASSDVPDGENWFVDIEPRLSIDRLLGRDFSIGPIREWFVAFDYYYADARQGPGLNVLWSGIGTNTELPWLGTVGLNLYARYIDKNYGASNENAWDGYVAHMNWFKPLAQFGGKRFIAFQGFFDYEFGSKLPDKDDAFEREYRTDNGFQAYLGLWYHTEHWKFGYGAKVYRNMTQWRDGEQLDGRRTDSSGIGHYFNVGYAF</sequence>
<evidence type="ECO:0000313" key="8">
    <source>
        <dbReference type="Proteomes" id="UP000000653"/>
    </source>
</evidence>
<dbReference type="PRINTS" id="PR01277">
    <property type="entry name" value="CHANNELTSX"/>
</dbReference>
<feature type="chain" id="PRO_5030007955" evidence="6">
    <location>
        <begin position="20"/>
        <end position="282"/>
    </location>
</feature>
<dbReference type="SUPFAM" id="SSF111364">
    <property type="entry name" value="Tsx-like channel"/>
    <property type="match status" value="1"/>
</dbReference>
<evidence type="ECO:0000256" key="5">
    <source>
        <dbReference type="ARBA" id="ARBA00023237"/>
    </source>
</evidence>
<dbReference type="InterPro" id="IPR036777">
    <property type="entry name" value="Channel_Tsx-like_sf"/>
</dbReference>
<dbReference type="Pfam" id="PF03502">
    <property type="entry name" value="Channel_Tsx"/>
    <property type="match status" value="1"/>
</dbReference>
<dbReference type="RefSeq" id="WP_003083838.1">
    <property type="nucleotide sequence ID" value="NC_008463.1"/>
</dbReference>
<evidence type="ECO:0000256" key="4">
    <source>
        <dbReference type="ARBA" id="ARBA00023136"/>
    </source>
</evidence>
<organism evidence="7 8">
    <name type="scientific">Pseudomonas aeruginosa (strain UCBPP-PA14)</name>
    <dbReference type="NCBI Taxonomy" id="208963"/>
    <lineage>
        <taxon>Bacteria</taxon>
        <taxon>Pseudomonadati</taxon>
        <taxon>Pseudomonadota</taxon>
        <taxon>Gammaproteobacteria</taxon>
        <taxon>Pseudomonadales</taxon>
        <taxon>Pseudomonadaceae</taxon>
        <taxon>Pseudomonas</taxon>
    </lineage>
</organism>
<accession>A0A0H2ZK78</accession>
<evidence type="ECO:0000256" key="3">
    <source>
        <dbReference type="ARBA" id="ARBA00022729"/>
    </source>
</evidence>
<comment type="similarity">
    <text evidence="2">Belongs to the nucleoside-specific channel-forming outer membrane porin (Tsx) (TC 1.B.10) family.</text>
</comment>
<comment type="subcellular location">
    <subcellularLocation>
        <location evidence="1">Cell outer membrane</location>
    </subcellularLocation>
</comment>
<dbReference type="GO" id="GO:0005337">
    <property type="term" value="F:nucleoside transmembrane transporter activity"/>
    <property type="evidence" value="ECO:0007669"/>
    <property type="project" value="InterPro"/>
</dbReference>
<reference evidence="7 8" key="1">
    <citation type="journal article" date="2006" name="Genome Biol.">
        <title>Genomic analysis reveals that Pseudomonas aeruginosa virulence is combinatorial.</title>
        <authorList>
            <person name="Lee D.G."/>
            <person name="Urbach J.M."/>
            <person name="Wu G."/>
            <person name="Liberati N.T."/>
            <person name="Feinbaum R.L."/>
            <person name="Miyata S."/>
            <person name="Diggins L.T."/>
            <person name="He J."/>
            <person name="Saucier M."/>
            <person name="Deziel E."/>
            <person name="Friedman L."/>
            <person name="Li L."/>
            <person name="Grills G."/>
            <person name="Montgomery K."/>
            <person name="Kucherlapati R."/>
            <person name="Rahme L.G."/>
            <person name="Ausubel F.M."/>
        </authorList>
    </citation>
    <scope>NUCLEOTIDE SEQUENCE [LARGE SCALE GENOMIC DNA]</scope>
    <source>
        <strain evidence="7 8">UCBPP-PA14</strain>
    </source>
</reference>
<keyword evidence="5" id="KW-0998">Cell outer membrane</keyword>
<keyword evidence="3 6" id="KW-0732">Signal</keyword>
<dbReference type="InterPro" id="IPR018013">
    <property type="entry name" value="Channel_Tsx-like"/>
</dbReference>
<dbReference type="InterPro" id="IPR003055">
    <property type="entry name" value="Channel_Tsx"/>
</dbReference>
<evidence type="ECO:0000313" key="7">
    <source>
        <dbReference type="EMBL" id="ABJ15100.1"/>
    </source>
</evidence>
<dbReference type="AlphaFoldDB" id="A0A0H2ZK78"/>
<proteinExistence type="inferred from homology"/>
<dbReference type="Gene3D" id="2.40.230.20">
    <property type="entry name" value="Nucleoside-specific channel-forming protein, Tsx-like"/>
    <property type="match status" value="1"/>
</dbReference>